<dbReference type="Proteomes" id="UP000546324">
    <property type="component" value="Unassembled WGS sequence"/>
</dbReference>
<evidence type="ECO:0000313" key="3">
    <source>
        <dbReference type="Proteomes" id="UP000546324"/>
    </source>
</evidence>
<dbReference type="InterPro" id="IPR010852">
    <property type="entry name" value="ABATE"/>
</dbReference>
<evidence type="ECO:0000259" key="1">
    <source>
        <dbReference type="Pfam" id="PF11706"/>
    </source>
</evidence>
<dbReference type="InterPro" id="IPR023286">
    <property type="entry name" value="ABATE_dom_sf"/>
</dbReference>
<dbReference type="AlphaFoldDB" id="A0A7X0KYL9"/>
<protein>
    <submittedName>
        <fullName evidence="2">Putative RNA-binding Zn ribbon-like protein</fullName>
    </submittedName>
</protein>
<comment type="caution">
    <text evidence="2">The sequence shown here is derived from an EMBL/GenBank/DDBJ whole genome shotgun (WGS) entry which is preliminary data.</text>
</comment>
<dbReference type="Gene3D" id="1.10.3300.10">
    <property type="entry name" value="Jann2411-like domain"/>
    <property type="match status" value="1"/>
</dbReference>
<dbReference type="EMBL" id="JACHMQ010000001">
    <property type="protein sequence ID" value="MBB6395551.1"/>
    <property type="molecule type" value="Genomic_DNA"/>
</dbReference>
<dbReference type="Pfam" id="PF07336">
    <property type="entry name" value="ABATE"/>
    <property type="match status" value="1"/>
</dbReference>
<accession>A0A7X0KYL9</accession>
<dbReference type="Pfam" id="PF11706">
    <property type="entry name" value="zf-CGNR"/>
    <property type="match status" value="1"/>
</dbReference>
<dbReference type="SUPFAM" id="SSF160904">
    <property type="entry name" value="Jann2411-like"/>
    <property type="match status" value="1"/>
</dbReference>
<organism evidence="2 3">
    <name type="scientific">Actinomadura coerulea</name>
    <dbReference type="NCBI Taxonomy" id="46159"/>
    <lineage>
        <taxon>Bacteria</taxon>
        <taxon>Bacillati</taxon>
        <taxon>Actinomycetota</taxon>
        <taxon>Actinomycetes</taxon>
        <taxon>Streptosporangiales</taxon>
        <taxon>Thermomonosporaceae</taxon>
        <taxon>Actinomadura</taxon>
    </lineage>
</organism>
<reference evidence="2 3" key="1">
    <citation type="submission" date="2020-08" db="EMBL/GenBank/DDBJ databases">
        <title>Sequencing the genomes of 1000 actinobacteria strains.</title>
        <authorList>
            <person name="Klenk H.-P."/>
        </authorList>
    </citation>
    <scope>NUCLEOTIDE SEQUENCE [LARGE SCALE GENOMIC DNA]</scope>
    <source>
        <strain evidence="2 3">DSM 43675</strain>
    </source>
</reference>
<keyword evidence="3" id="KW-1185">Reference proteome</keyword>
<dbReference type="PANTHER" id="PTHR35525">
    <property type="entry name" value="BLL6575 PROTEIN"/>
    <property type="match status" value="1"/>
</dbReference>
<dbReference type="PANTHER" id="PTHR35525:SF3">
    <property type="entry name" value="BLL6575 PROTEIN"/>
    <property type="match status" value="1"/>
</dbReference>
<dbReference type="RefSeq" id="WP_185025035.1">
    <property type="nucleotide sequence ID" value="NZ_JACHMQ010000001.1"/>
</dbReference>
<sequence>MDAAASRHLLPPAPGEDGRPALALANTWLVTPAGTTDMIGDRELATAWLVEQNLIDSALTLGDPCTARLRTLRHSVRGLLTALTQKEPAPQHALTTVNDALTAVPRAQLLAWSSEQGLYRRRLHPLDQATDHILAELAADAADLLTGPDVPRIAACAAEPCSRFLVRTHGARLWCSVRCGDRVRAARAYARRRRPSSG</sequence>
<gene>
    <name evidence="2" type="ORF">BKA00_002465</name>
</gene>
<dbReference type="InterPro" id="IPR021005">
    <property type="entry name" value="Znf_CGNR"/>
</dbReference>
<proteinExistence type="predicted"/>
<name>A0A7X0KYL9_9ACTN</name>
<evidence type="ECO:0000313" key="2">
    <source>
        <dbReference type="EMBL" id="MBB6395551.1"/>
    </source>
</evidence>
<feature type="domain" description="Zinc finger CGNR" evidence="1">
    <location>
        <begin position="152"/>
        <end position="192"/>
    </location>
</feature>